<dbReference type="EMBL" id="CAJNDS010002705">
    <property type="protein sequence ID" value="CAE7568906.1"/>
    <property type="molecule type" value="Genomic_DNA"/>
</dbReference>
<feature type="compositionally biased region" description="Polar residues" evidence="1">
    <location>
        <begin position="1"/>
        <end position="11"/>
    </location>
</feature>
<dbReference type="InterPro" id="IPR014718">
    <property type="entry name" value="GH-type_carb-bd"/>
</dbReference>
<dbReference type="InterPro" id="IPR011013">
    <property type="entry name" value="Gal_mutarotase_sf_dom"/>
</dbReference>
<name>A0A812UBW0_9DINO</name>
<accession>A0A812UBW0</accession>
<comment type="caution">
    <text evidence="2">The sequence shown here is derived from an EMBL/GenBank/DDBJ whole genome shotgun (WGS) entry which is preliminary data.</text>
</comment>
<dbReference type="SUPFAM" id="SSF74650">
    <property type="entry name" value="Galactose mutarotase-like"/>
    <property type="match status" value="1"/>
</dbReference>
<feature type="non-terminal residue" evidence="2">
    <location>
        <position position="1"/>
    </location>
</feature>
<dbReference type="AlphaFoldDB" id="A0A812UBW0"/>
<dbReference type="OrthoDB" id="39045at2759"/>
<keyword evidence="3" id="KW-1185">Reference proteome</keyword>
<dbReference type="GO" id="GO:0003824">
    <property type="term" value="F:catalytic activity"/>
    <property type="evidence" value="ECO:0007669"/>
    <property type="project" value="InterPro"/>
</dbReference>
<dbReference type="Gene3D" id="2.70.98.10">
    <property type="match status" value="1"/>
</dbReference>
<reference evidence="2" key="1">
    <citation type="submission" date="2021-02" db="EMBL/GenBank/DDBJ databases">
        <authorList>
            <person name="Dougan E. K."/>
            <person name="Rhodes N."/>
            <person name="Thang M."/>
            <person name="Chan C."/>
        </authorList>
    </citation>
    <scope>NUCLEOTIDE SEQUENCE</scope>
</reference>
<feature type="region of interest" description="Disordered" evidence="1">
    <location>
        <begin position="1"/>
        <end position="27"/>
    </location>
</feature>
<evidence type="ECO:0000256" key="1">
    <source>
        <dbReference type="SAM" id="MobiDB-lite"/>
    </source>
</evidence>
<evidence type="ECO:0000313" key="2">
    <source>
        <dbReference type="EMBL" id="CAE7568906.1"/>
    </source>
</evidence>
<gene>
    <name evidence="2" type="ORF">SNAT2548_LOCUS32330</name>
</gene>
<dbReference type="GO" id="GO:0030246">
    <property type="term" value="F:carbohydrate binding"/>
    <property type="evidence" value="ECO:0007669"/>
    <property type="project" value="InterPro"/>
</dbReference>
<proteinExistence type="predicted"/>
<dbReference type="Proteomes" id="UP000604046">
    <property type="component" value="Unassembled WGS sequence"/>
</dbReference>
<protein>
    <submittedName>
        <fullName evidence="2">Uncharacterized protein</fullName>
    </submittedName>
</protein>
<evidence type="ECO:0000313" key="3">
    <source>
        <dbReference type="Proteomes" id="UP000604046"/>
    </source>
</evidence>
<sequence>QSHQESASCASASGLTRPSGGGSSGLSMLAQRTRLAKTDPLEKVRLAASTHTLYYAPDFPDVGDMTKVTTEEVPAWTLENDRGVRAKVMRKGGNLVELSKDGHPYVWDNTKGAIYYGVNSSTFPLTRGLYINGGVRFAAVTPEHGLYYDTLWDIAFEQNEEEQSRSIILSITDSAEQRRLLNDTLSEGRYAGPDGVPMSAYPVTNLVFRFWITLRAGEDYVRLRGEVINPTAADAKGAAWMPMTFPIDEDSQIITPQVYRFKSDDWCYRDLPKVFRWDSQPELARPAKWKEMCIFYDYPQLLGGYHAVQIPPTRQGRGTAYVPLNSSTGLHFTKMWSWGKNQAPIWKDYYEPWESAFNSA</sequence>
<dbReference type="GO" id="GO:0005975">
    <property type="term" value="P:carbohydrate metabolic process"/>
    <property type="evidence" value="ECO:0007669"/>
    <property type="project" value="InterPro"/>
</dbReference>
<organism evidence="2 3">
    <name type="scientific">Symbiodinium natans</name>
    <dbReference type="NCBI Taxonomy" id="878477"/>
    <lineage>
        <taxon>Eukaryota</taxon>
        <taxon>Sar</taxon>
        <taxon>Alveolata</taxon>
        <taxon>Dinophyceae</taxon>
        <taxon>Suessiales</taxon>
        <taxon>Symbiodiniaceae</taxon>
        <taxon>Symbiodinium</taxon>
    </lineage>
</organism>